<dbReference type="AlphaFoldDB" id="A0A934RBZ5"/>
<feature type="chain" id="PRO_5037734891" evidence="1">
    <location>
        <begin position="18"/>
        <end position="229"/>
    </location>
</feature>
<keyword evidence="1" id="KW-0732">Signal</keyword>
<organism evidence="2 3">
    <name type="scientific">Haloferula rosea</name>
    <dbReference type="NCBI Taxonomy" id="490093"/>
    <lineage>
        <taxon>Bacteria</taxon>
        <taxon>Pseudomonadati</taxon>
        <taxon>Verrucomicrobiota</taxon>
        <taxon>Verrucomicrobiia</taxon>
        <taxon>Verrucomicrobiales</taxon>
        <taxon>Verrucomicrobiaceae</taxon>
        <taxon>Haloferula</taxon>
    </lineage>
</organism>
<evidence type="ECO:0000313" key="2">
    <source>
        <dbReference type="EMBL" id="MBK1826812.1"/>
    </source>
</evidence>
<sequence length="229" mass="23869">MIRSTVALIATATLSHAAITVSLPGNQESSGWDQLNNTNTYWADNGYTTSYPGATPWPGSIAANMTGSIGSATFAKLSGNGYFAGSSIYDGGGAGTYSLSDASPLAGLATVVFQLDVGTPVGVTPVLNFNGGSQALAADFSTMVAGGYSTINFTTGQSFPTSNYAWQWDLTGLAVSSYEIVWGSNTNNHLTQYEVNLTTGDSFAQVVPEPSVALLSLAGLFLSFRRRRN</sequence>
<proteinExistence type="predicted"/>
<comment type="caution">
    <text evidence="2">The sequence shown here is derived from an EMBL/GenBank/DDBJ whole genome shotgun (WGS) entry which is preliminary data.</text>
</comment>
<gene>
    <name evidence="2" type="ORF">JIN81_07265</name>
</gene>
<protein>
    <submittedName>
        <fullName evidence="2">PEP-CTERM sorting domain-containing protein</fullName>
    </submittedName>
</protein>
<dbReference type="InterPro" id="IPR013424">
    <property type="entry name" value="Ice-binding_C"/>
</dbReference>
<dbReference type="NCBIfam" id="TIGR02595">
    <property type="entry name" value="PEP_CTERM"/>
    <property type="match status" value="1"/>
</dbReference>
<dbReference type="Proteomes" id="UP000658278">
    <property type="component" value="Unassembled WGS sequence"/>
</dbReference>
<keyword evidence="3" id="KW-1185">Reference proteome</keyword>
<feature type="signal peptide" evidence="1">
    <location>
        <begin position="1"/>
        <end position="17"/>
    </location>
</feature>
<name>A0A934RBZ5_9BACT</name>
<evidence type="ECO:0000313" key="3">
    <source>
        <dbReference type="Proteomes" id="UP000658278"/>
    </source>
</evidence>
<dbReference type="RefSeq" id="WP_200278105.1">
    <property type="nucleotide sequence ID" value="NZ_JAENII010000004.1"/>
</dbReference>
<dbReference type="EMBL" id="JAENII010000004">
    <property type="protein sequence ID" value="MBK1826812.1"/>
    <property type="molecule type" value="Genomic_DNA"/>
</dbReference>
<evidence type="ECO:0000256" key="1">
    <source>
        <dbReference type="SAM" id="SignalP"/>
    </source>
</evidence>
<reference evidence="2" key="1">
    <citation type="submission" date="2021-01" db="EMBL/GenBank/DDBJ databases">
        <title>Modified the classification status of verrucomicrobia.</title>
        <authorList>
            <person name="Feng X."/>
        </authorList>
    </citation>
    <scope>NUCLEOTIDE SEQUENCE</scope>
    <source>
        <strain evidence="2">KCTC 22201</strain>
    </source>
</reference>
<accession>A0A934RBZ5</accession>